<comment type="caution">
    <text evidence="1">The sequence shown here is derived from an EMBL/GenBank/DDBJ whole genome shotgun (WGS) entry which is preliminary data.</text>
</comment>
<proteinExistence type="predicted"/>
<organism evidence="1 2">
    <name type="scientific">Zingiber officinale</name>
    <name type="common">Ginger</name>
    <name type="synonym">Amomum zingiber</name>
    <dbReference type="NCBI Taxonomy" id="94328"/>
    <lineage>
        <taxon>Eukaryota</taxon>
        <taxon>Viridiplantae</taxon>
        <taxon>Streptophyta</taxon>
        <taxon>Embryophyta</taxon>
        <taxon>Tracheophyta</taxon>
        <taxon>Spermatophyta</taxon>
        <taxon>Magnoliopsida</taxon>
        <taxon>Liliopsida</taxon>
        <taxon>Zingiberales</taxon>
        <taxon>Zingiberaceae</taxon>
        <taxon>Zingiber</taxon>
    </lineage>
</organism>
<keyword evidence="2" id="KW-1185">Reference proteome</keyword>
<dbReference type="EMBL" id="JACMSC010000015">
    <property type="protein sequence ID" value="KAG6485579.1"/>
    <property type="molecule type" value="Genomic_DNA"/>
</dbReference>
<accession>A0A8J5F8Z1</accession>
<reference evidence="1 2" key="1">
    <citation type="submission" date="2020-08" db="EMBL/GenBank/DDBJ databases">
        <title>Plant Genome Project.</title>
        <authorList>
            <person name="Zhang R.-G."/>
        </authorList>
    </citation>
    <scope>NUCLEOTIDE SEQUENCE [LARGE SCALE GENOMIC DNA]</scope>
    <source>
        <tissue evidence="1">Rhizome</tissue>
    </source>
</reference>
<evidence type="ECO:0000313" key="2">
    <source>
        <dbReference type="Proteomes" id="UP000734854"/>
    </source>
</evidence>
<protein>
    <submittedName>
        <fullName evidence="1">Uncharacterized protein</fullName>
    </submittedName>
</protein>
<gene>
    <name evidence="1" type="ORF">ZIOFF_054140</name>
</gene>
<sequence>MAETSTISLDQGMVNGGFRMEDESHRLYMSSWYFNHKLPLPQQLYIAIASISTNPMPKMIGRFVFSSQFLSVLHPLKT</sequence>
<dbReference type="AlphaFoldDB" id="A0A8J5F8Z1"/>
<name>A0A8J5F8Z1_ZINOF</name>
<evidence type="ECO:0000313" key="1">
    <source>
        <dbReference type="EMBL" id="KAG6485579.1"/>
    </source>
</evidence>
<dbReference type="Proteomes" id="UP000734854">
    <property type="component" value="Unassembled WGS sequence"/>
</dbReference>